<sequence length="91" mass="10176">MHLPFQVFLTHAFSRPSGVGEGLGSRYAYIDDLKRHMIVQIPAMTSSSHLSIRIDNSAVIIQNLVARIHSFDFCLLQLGRESGIRLTTPKP</sequence>
<evidence type="ECO:0000313" key="1">
    <source>
        <dbReference type="EMBL" id="KIK49047.1"/>
    </source>
</evidence>
<dbReference type="InParanoid" id="A0A0D0BU29"/>
<reference evidence="1 2" key="1">
    <citation type="submission" date="2014-04" db="EMBL/GenBank/DDBJ databases">
        <authorList>
            <consortium name="DOE Joint Genome Institute"/>
            <person name="Kuo A."/>
            <person name="Ruytinx J."/>
            <person name="Rineau F."/>
            <person name="Colpaert J."/>
            <person name="Kohler A."/>
            <person name="Nagy L.G."/>
            <person name="Floudas D."/>
            <person name="Copeland A."/>
            <person name="Barry K.W."/>
            <person name="Cichocki N."/>
            <person name="Veneault-Fourrey C."/>
            <person name="LaButti K."/>
            <person name="Lindquist E.A."/>
            <person name="Lipzen A."/>
            <person name="Lundell T."/>
            <person name="Morin E."/>
            <person name="Murat C."/>
            <person name="Sun H."/>
            <person name="Tunlid A."/>
            <person name="Henrissat B."/>
            <person name="Grigoriev I.V."/>
            <person name="Hibbett D.S."/>
            <person name="Martin F."/>
            <person name="Nordberg H.P."/>
            <person name="Cantor M.N."/>
            <person name="Hua S.X."/>
        </authorList>
    </citation>
    <scope>NUCLEOTIDE SEQUENCE [LARGE SCALE GENOMIC DNA]</scope>
    <source>
        <strain evidence="1 2">UH-Slu-Lm8-n1</strain>
    </source>
</reference>
<proteinExistence type="predicted"/>
<accession>A0A0D0BU29</accession>
<keyword evidence="2" id="KW-1185">Reference proteome</keyword>
<protein>
    <submittedName>
        <fullName evidence="1">Uncharacterized protein</fullName>
    </submittedName>
</protein>
<dbReference type="Proteomes" id="UP000054485">
    <property type="component" value="Unassembled WGS sequence"/>
</dbReference>
<gene>
    <name evidence="1" type="ORF">CY34DRAFT_431990</name>
</gene>
<name>A0A0D0BU29_9AGAM</name>
<dbReference type="HOGENOM" id="CLU_2428530_0_0_1"/>
<organism evidence="1 2">
    <name type="scientific">Suillus luteus UH-Slu-Lm8-n1</name>
    <dbReference type="NCBI Taxonomy" id="930992"/>
    <lineage>
        <taxon>Eukaryota</taxon>
        <taxon>Fungi</taxon>
        <taxon>Dikarya</taxon>
        <taxon>Basidiomycota</taxon>
        <taxon>Agaricomycotina</taxon>
        <taxon>Agaricomycetes</taxon>
        <taxon>Agaricomycetidae</taxon>
        <taxon>Boletales</taxon>
        <taxon>Suillineae</taxon>
        <taxon>Suillaceae</taxon>
        <taxon>Suillus</taxon>
    </lineage>
</organism>
<reference evidence="2" key="2">
    <citation type="submission" date="2015-01" db="EMBL/GenBank/DDBJ databases">
        <title>Evolutionary Origins and Diversification of the Mycorrhizal Mutualists.</title>
        <authorList>
            <consortium name="DOE Joint Genome Institute"/>
            <consortium name="Mycorrhizal Genomics Consortium"/>
            <person name="Kohler A."/>
            <person name="Kuo A."/>
            <person name="Nagy L.G."/>
            <person name="Floudas D."/>
            <person name="Copeland A."/>
            <person name="Barry K.W."/>
            <person name="Cichocki N."/>
            <person name="Veneault-Fourrey C."/>
            <person name="LaButti K."/>
            <person name="Lindquist E.A."/>
            <person name="Lipzen A."/>
            <person name="Lundell T."/>
            <person name="Morin E."/>
            <person name="Murat C."/>
            <person name="Riley R."/>
            <person name="Ohm R."/>
            <person name="Sun H."/>
            <person name="Tunlid A."/>
            <person name="Henrissat B."/>
            <person name="Grigoriev I.V."/>
            <person name="Hibbett D.S."/>
            <person name="Martin F."/>
        </authorList>
    </citation>
    <scope>NUCLEOTIDE SEQUENCE [LARGE SCALE GENOMIC DNA]</scope>
    <source>
        <strain evidence="2">UH-Slu-Lm8-n1</strain>
    </source>
</reference>
<evidence type="ECO:0000313" key="2">
    <source>
        <dbReference type="Proteomes" id="UP000054485"/>
    </source>
</evidence>
<dbReference type="AlphaFoldDB" id="A0A0D0BU29"/>
<dbReference type="EMBL" id="KN835134">
    <property type="protein sequence ID" value="KIK49047.1"/>
    <property type="molecule type" value="Genomic_DNA"/>
</dbReference>